<dbReference type="InterPro" id="IPR005119">
    <property type="entry name" value="LysR_subst-bd"/>
</dbReference>
<evidence type="ECO:0000259" key="5">
    <source>
        <dbReference type="PROSITE" id="PS50931"/>
    </source>
</evidence>
<dbReference type="InterPro" id="IPR058163">
    <property type="entry name" value="LysR-type_TF_proteobact-type"/>
</dbReference>
<dbReference type="Pfam" id="PF00126">
    <property type="entry name" value="HTH_1"/>
    <property type="match status" value="1"/>
</dbReference>
<dbReference type="Gene3D" id="3.40.190.10">
    <property type="entry name" value="Periplasmic binding protein-like II"/>
    <property type="match status" value="2"/>
</dbReference>
<dbReference type="Proteomes" id="UP000468901">
    <property type="component" value="Unassembled WGS sequence"/>
</dbReference>
<keyword evidence="3" id="KW-0238">DNA-binding</keyword>
<dbReference type="PANTHER" id="PTHR30537">
    <property type="entry name" value="HTH-TYPE TRANSCRIPTIONAL REGULATOR"/>
    <property type="match status" value="1"/>
</dbReference>
<evidence type="ECO:0000256" key="4">
    <source>
        <dbReference type="ARBA" id="ARBA00023163"/>
    </source>
</evidence>
<organism evidence="6 7">
    <name type="scientific">Parvibaculum sedimenti</name>
    <dbReference type="NCBI Taxonomy" id="2608632"/>
    <lineage>
        <taxon>Bacteria</taxon>
        <taxon>Pseudomonadati</taxon>
        <taxon>Pseudomonadota</taxon>
        <taxon>Alphaproteobacteria</taxon>
        <taxon>Hyphomicrobiales</taxon>
        <taxon>Parvibaculaceae</taxon>
        <taxon>Parvibaculum</taxon>
    </lineage>
</organism>
<sequence length="323" mass="35875">MRRLPPLNALRAFEAAARHLSFSRAAEELHVTHAAISHQVRALEEEAGVALFVRTGRAVELTDAGRALLPMLSQAFDQIADGWAQALGEEGGPLTVSVEPSFAARWLVLRLGRFYRAHPEIELRLLPSPEIIDFETQNVDVGIRYGLGGWTDVIAEKLFEATVYPVCSPLLIDPKKPIRTPEDLRQYPLLHEETMGHWLQWLEAAGVKNPKWAARGPLFIEASLALQAAAAGQGVALANDALAMTDLAEGRLVRLFDLEVPDEEAYWLVYPKRSARKPKVQAFRAWIREEAGLLPAEIAGLKERVRSKARERAKEPKRGPEAP</sequence>
<keyword evidence="2" id="KW-0805">Transcription regulation</keyword>
<evidence type="ECO:0000256" key="1">
    <source>
        <dbReference type="ARBA" id="ARBA00009437"/>
    </source>
</evidence>
<dbReference type="CDD" id="cd08432">
    <property type="entry name" value="PBP2_GcdR_TrpI_HvrB_AmpR_like"/>
    <property type="match status" value="1"/>
</dbReference>
<evidence type="ECO:0000256" key="3">
    <source>
        <dbReference type="ARBA" id="ARBA00023125"/>
    </source>
</evidence>
<dbReference type="Gene3D" id="1.10.10.10">
    <property type="entry name" value="Winged helix-like DNA-binding domain superfamily/Winged helix DNA-binding domain"/>
    <property type="match status" value="1"/>
</dbReference>
<comment type="caution">
    <text evidence="6">The sequence shown here is derived from an EMBL/GenBank/DDBJ whole genome shotgun (WGS) entry which is preliminary data.</text>
</comment>
<dbReference type="InterPro" id="IPR000847">
    <property type="entry name" value="LysR_HTH_N"/>
</dbReference>
<accession>A0A6N6VCW1</accession>
<reference evidence="6 7" key="1">
    <citation type="submission" date="2019-09" db="EMBL/GenBank/DDBJ databases">
        <title>Parvibaculum sedimenti sp. nov., isolated from sediment.</title>
        <authorList>
            <person name="Wang Y."/>
        </authorList>
    </citation>
    <scope>NUCLEOTIDE SEQUENCE [LARGE SCALE GENOMIC DNA]</scope>
    <source>
        <strain evidence="6 7">HXT-9</strain>
    </source>
</reference>
<dbReference type="AlphaFoldDB" id="A0A6N6VCW1"/>
<gene>
    <name evidence="6" type="primary">gcvA</name>
    <name evidence="6" type="ORF">F2P47_17005</name>
</gene>
<protein>
    <submittedName>
        <fullName evidence="6">Transcriptional regulator GcvA</fullName>
    </submittedName>
</protein>
<dbReference type="PANTHER" id="PTHR30537:SF79">
    <property type="entry name" value="TRANSCRIPTIONAL REGULATOR-RELATED"/>
    <property type="match status" value="1"/>
</dbReference>
<dbReference type="FunFam" id="1.10.10.10:FF:000038">
    <property type="entry name" value="Glycine cleavage system transcriptional activator"/>
    <property type="match status" value="1"/>
</dbReference>
<feature type="domain" description="HTH lysR-type" evidence="5">
    <location>
        <begin position="5"/>
        <end position="62"/>
    </location>
</feature>
<dbReference type="SUPFAM" id="SSF46785">
    <property type="entry name" value="Winged helix' DNA-binding domain"/>
    <property type="match status" value="1"/>
</dbReference>
<dbReference type="NCBIfam" id="NF008352">
    <property type="entry name" value="PRK11139.1"/>
    <property type="match status" value="1"/>
</dbReference>
<dbReference type="Pfam" id="PF03466">
    <property type="entry name" value="LysR_substrate"/>
    <property type="match status" value="1"/>
</dbReference>
<dbReference type="FunFam" id="3.40.190.10:FF:000017">
    <property type="entry name" value="Glycine cleavage system transcriptional activator"/>
    <property type="match status" value="1"/>
</dbReference>
<proteinExistence type="inferred from homology"/>
<dbReference type="InterPro" id="IPR036388">
    <property type="entry name" value="WH-like_DNA-bd_sf"/>
</dbReference>
<dbReference type="EMBL" id="WESC01000021">
    <property type="protein sequence ID" value="KAB7738516.1"/>
    <property type="molecule type" value="Genomic_DNA"/>
</dbReference>
<keyword evidence="7" id="KW-1185">Reference proteome</keyword>
<dbReference type="GO" id="GO:0003700">
    <property type="term" value="F:DNA-binding transcription factor activity"/>
    <property type="evidence" value="ECO:0007669"/>
    <property type="project" value="InterPro"/>
</dbReference>
<dbReference type="GO" id="GO:0006351">
    <property type="term" value="P:DNA-templated transcription"/>
    <property type="evidence" value="ECO:0007669"/>
    <property type="project" value="TreeGrafter"/>
</dbReference>
<dbReference type="PRINTS" id="PR00039">
    <property type="entry name" value="HTHLYSR"/>
</dbReference>
<keyword evidence="4" id="KW-0804">Transcription</keyword>
<comment type="similarity">
    <text evidence="1">Belongs to the LysR transcriptional regulatory family.</text>
</comment>
<evidence type="ECO:0000313" key="6">
    <source>
        <dbReference type="EMBL" id="KAB7738516.1"/>
    </source>
</evidence>
<evidence type="ECO:0000256" key="2">
    <source>
        <dbReference type="ARBA" id="ARBA00023015"/>
    </source>
</evidence>
<dbReference type="InterPro" id="IPR036390">
    <property type="entry name" value="WH_DNA-bd_sf"/>
</dbReference>
<dbReference type="GO" id="GO:0043565">
    <property type="term" value="F:sequence-specific DNA binding"/>
    <property type="evidence" value="ECO:0007669"/>
    <property type="project" value="TreeGrafter"/>
</dbReference>
<name>A0A6N6VCW1_9HYPH</name>
<dbReference type="SUPFAM" id="SSF53850">
    <property type="entry name" value="Periplasmic binding protein-like II"/>
    <property type="match status" value="1"/>
</dbReference>
<evidence type="ECO:0000313" key="7">
    <source>
        <dbReference type="Proteomes" id="UP000468901"/>
    </source>
</evidence>
<dbReference type="PROSITE" id="PS50931">
    <property type="entry name" value="HTH_LYSR"/>
    <property type="match status" value="1"/>
</dbReference>